<name>A0A1C7NV68_9HYPH</name>
<dbReference type="Proteomes" id="UP000093111">
    <property type="component" value="Unassembled WGS sequence"/>
</dbReference>
<dbReference type="RefSeq" id="WP_068957582.1">
    <property type="nucleotide sequence ID" value="NZ_LGLV01000017.1"/>
</dbReference>
<accession>A0A1C7NV68</accession>
<proteinExistence type="predicted"/>
<organism evidence="1 2">
    <name type="scientific">Pararhizobium polonicum</name>
    <dbReference type="NCBI Taxonomy" id="1612624"/>
    <lineage>
        <taxon>Bacteria</taxon>
        <taxon>Pseudomonadati</taxon>
        <taxon>Pseudomonadota</taxon>
        <taxon>Alphaproteobacteria</taxon>
        <taxon>Hyphomicrobiales</taxon>
        <taxon>Rhizobiaceae</taxon>
        <taxon>Rhizobium/Agrobacterium group</taxon>
        <taxon>Pararhizobium</taxon>
    </lineage>
</organism>
<dbReference type="STRING" id="1612624.ADU59_24700"/>
<dbReference type="AlphaFoldDB" id="A0A1C7NV68"/>
<dbReference type="OrthoDB" id="8446614at2"/>
<comment type="caution">
    <text evidence="1">The sequence shown here is derived from an EMBL/GenBank/DDBJ whole genome shotgun (WGS) entry which is preliminary data.</text>
</comment>
<sequence>MFGKISSRVLGISLLVVVAGCNKTDTGGAIDAGGSAAAPTPAVIQGACPQVYLLDGTANYRTYAKGAKDDPTKIVYQASLADTTRQCVQNESQLVMTVVVQGRVVAGPAGGAGTVTLPIRVAATDGQNTLYSELTQYPVEVPTGVGTTQFIFTKTQITLPGGAGSFAKVYVGFDEGPAAGKKKK</sequence>
<evidence type="ECO:0000313" key="2">
    <source>
        <dbReference type="Proteomes" id="UP000093111"/>
    </source>
</evidence>
<dbReference type="EMBL" id="LGLV01000017">
    <property type="protein sequence ID" value="OBZ92921.1"/>
    <property type="molecule type" value="Genomic_DNA"/>
</dbReference>
<gene>
    <name evidence="1" type="ORF">ADU59_24700</name>
</gene>
<dbReference type="PATRIC" id="fig|1612624.7.peg.2642"/>
<protein>
    <submittedName>
        <fullName evidence="1">Lipoprotein</fullName>
    </submittedName>
</protein>
<evidence type="ECO:0000313" key="1">
    <source>
        <dbReference type="EMBL" id="OBZ92921.1"/>
    </source>
</evidence>
<keyword evidence="2" id="KW-1185">Reference proteome</keyword>
<dbReference type="PROSITE" id="PS51257">
    <property type="entry name" value="PROKAR_LIPOPROTEIN"/>
    <property type="match status" value="1"/>
</dbReference>
<keyword evidence="1" id="KW-0449">Lipoprotein</keyword>
<reference evidence="1 2" key="1">
    <citation type="journal article" date="2016" name="Syst. Appl. Microbiol.">
        <title>Pararhizobium polonicum sp. nov. isolated from tumors on stone fruit rootstocks.</title>
        <authorList>
            <person name="Pulawska J."/>
            <person name="Kuzmanovic N."/>
            <person name="Willems A."/>
            <person name="Pothier J.F."/>
        </authorList>
    </citation>
    <scope>NUCLEOTIDE SEQUENCE [LARGE SCALE GENOMIC DNA]</scope>
    <source>
        <strain evidence="1 2">F5.1</strain>
    </source>
</reference>